<name>A0A0C2D7R7_9BILA</name>
<gene>
    <name evidence="1" type="ORF">ANCDUO_11614</name>
</gene>
<dbReference type="EMBL" id="KN733432">
    <property type="protein sequence ID" value="KIH58182.1"/>
    <property type="molecule type" value="Genomic_DNA"/>
</dbReference>
<accession>A0A0C2D7R7</accession>
<keyword evidence="2" id="KW-1185">Reference proteome</keyword>
<dbReference type="Proteomes" id="UP000054047">
    <property type="component" value="Unassembled WGS sequence"/>
</dbReference>
<sequence>MVWYSAGLQILDSVVTVSELRRPRGTPFPGLLPELFTRNEAASGTPNQQELRASIVTLPFLVLGFR</sequence>
<evidence type="ECO:0000313" key="2">
    <source>
        <dbReference type="Proteomes" id="UP000054047"/>
    </source>
</evidence>
<evidence type="ECO:0000313" key="1">
    <source>
        <dbReference type="EMBL" id="KIH58182.1"/>
    </source>
</evidence>
<dbReference type="AlphaFoldDB" id="A0A0C2D7R7"/>
<protein>
    <submittedName>
        <fullName evidence="1">Uncharacterized protein</fullName>
    </submittedName>
</protein>
<proteinExistence type="predicted"/>
<organism evidence="1 2">
    <name type="scientific">Ancylostoma duodenale</name>
    <dbReference type="NCBI Taxonomy" id="51022"/>
    <lineage>
        <taxon>Eukaryota</taxon>
        <taxon>Metazoa</taxon>
        <taxon>Ecdysozoa</taxon>
        <taxon>Nematoda</taxon>
        <taxon>Chromadorea</taxon>
        <taxon>Rhabditida</taxon>
        <taxon>Rhabditina</taxon>
        <taxon>Rhabditomorpha</taxon>
        <taxon>Strongyloidea</taxon>
        <taxon>Ancylostomatidae</taxon>
        <taxon>Ancylostomatinae</taxon>
        <taxon>Ancylostoma</taxon>
    </lineage>
</organism>
<reference evidence="1 2" key="1">
    <citation type="submission" date="2013-12" db="EMBL/GenBank/DDBJ databases">
        <title>Draft genome of the parsitic nematode Ancylostoma duodenale.</title>
        <authorList>
            <person name="Mitreva M."/>
        </authorList>
    </citation>
    <scope>NUCLEOTIDE SEQUENCE [LARGE SCALE GENOMIC DNA]</scope>
    <source>
        <strain evidence="1 2">Zhejiang</strain>
    </source>
</reference>